<dbReference type="Gene3D" id="3.90.320.10">
    <property type="match status" value="1"/>
</dbReference>
<dbReference type="Gene3D" id="1.10.10.160">
    <property type="match status" value="1"/>
</dbReference>
<keyword evidence="4" id="KW-0227">DNA damage</keyword>
<organism evidence="18 19">
    <name type="scientific">Motilibacter deserti</name>
    <dbReference type="NCBI Taxonomy" id="2714956"/>
    <lineage>
        <taxon>Bacteria</taxon>
        <taxon>Bacillati</taxon>
        <taxon>Actinomycetota</taxon>
        <taxon>Actinomycetes</taxon>
        <taxon>Motilibacterales</taxon>
        <taxon>Motilibacteraceae</taxon>
        <taxon>Motilibacter</taxon>
    </lineage>
</organism>
<keyword evidence="6 15" id="KW-0347">Helicase</keyword>
<evidence type="ECO:0000256" key="1">
    <source>
        <dbReference type="ARBA" id="ARBA00009922"/>
    </source>
</evidence>
<dbReference type="InterPro" id="IPR011604">
    <property type="entry name" value="PDDEXK-like_dom_sf"/>
</dbReference>
<dbReference type="Gene3D" id="3.40.50.300">
    <property type="entry name" value="P-loop containing nucleotide triphosphate hydrolases"/>
    <property type="match status" value="3"/>
</dbReference>
<evidence type="ECO:0000256" key="4">
    <source>
        <dbReference type="ARBA" id="ARBA00022763"/>
    </source>
</evidence>
<dbReference type="Proteomes" id="UP000800981">
    <property type="component" value="Unassembled WGS sequence"/>
</dbReference>
<evidence type="ECO:0000256" key="6">
    <source>
        <dbReference type="ARBA" id="ARBA00022806"/>
    </source>
</evidence>
<comment type="similarity">
    <text evidence="1">Belongs to the helicase family. UvrD subfamily.</text>
</comment>
<dbReference type="InterPro" id="IPR011335">
    <property type="entry name" value="Restrct_endonuc-II-like"/>
</dbReference>
<evidence type="ECO:0000256" key="12">
    <source>
        <dbReference type="ARBA" id="ARBA00034617"/>
    </source>
</evidence>
<dbReference type="PROSITE" id="PS51198">
    <property type="entry name" value="UVRD_HELICASE_ATP_BIND"/>
    <property type="match status" value="1"/>
</dbReference>
<evidence type="ECO:0000256" key="14">
    <source>
        <dbReference type="ARBA" id="ARBA00048988"/>
    </source>
</evidence>
<keyword evidence="19" id="KW-1185">Reference proteome</keyword>
<keyword evidence="7" id="KW-0269">Exonuclease</keyword>
<keyword evidence="10" id="KW-0234">DNA repair</keyword>
<dbReference type="InterPro" id="IPR000212">
    <property type="entry name" value="DNA_helicase_UvrD/REP"/>
</dbReference>
<evidence type="ECO:0000259" key="17">
    <source>
        <dbReference type="PROSITE" id="PS51217"/>
    </source>
</evidence>
<dbReference type="InterPro" id="IPR014017">
    <property type="entry name" value="DNA_helicase_UvrD-like_C"/>
</dbReference>
<dbReference type="Pfam" id="PF12705">
    <property type="entry name" value="PDDEXK_1"/>
    <property type="match status" value="1"/>
</dbReference>
<dbReference type="SUPFAM" id="SSF52980">
    <property type="entry name" value="Restriction endonuclease-like"/>
    <property type="match status" value="1"/>
</dbReference>
<evidence type="ECO:0000259" key="16">
    <source>
        <dbReference type="PROSITE" id="PS51198"/>
    </source>
</evidence>
<dbReference type="InterPro" id="IPR038726">
    <property type="entry name" value="PDDEXK_AddAB-type"/>
</dbReference>
<gene>
    <name evidence="18" type="ORF">G9H71_05650</name>
</gene>
<feature type="domain" description="UvrD-like helicase ATP-binding" evidence="16">
    <location>
        <begin position="18"/>
        <end position="354"/>
    </location>
</feature>
<dbReference type="PROSITE" id="PS51217">
    <property type="entry name" value="UVRD_HELICASE_CTER"/>
    <property type="match status" value="1"/>
</dbReference>
<dbReference type="PANTHER" id="PTHR11070:SF55">
    <property type="entry name" value="DNA 3'-5' HELICASE"/>
    <property type="match status" value="1"/>
</dbReference>
<dbReference type="EMBL" id="JAANNP010000002">
    <property type="protein sequence ID" value="NHC13265.1"/>
    <property type="molecule type" value="Genomic_DNA"/>
</dbReference>
<sequence length="1090" mass="116374">MSPVVLRRPEQLRDLLGIPFSPPQLDAATAPLEPGVVVAGAGSGKTTVMAARVVWLVGSGAVRPEEVLGLTFTNKAAAELAARVRTALAKAGVGGPSAPGGSRVPVPGLPGDGAGDGQPTVSTYHAFAGRLVEEHGLRLGVEPRARLLADATRFQLSERVLRRASGPFAEVTKPVWMLVDDLLALDGELSEHLISTAELRAHDRALIAEVAELAKPPAKVKALAAAARKRLELADLVDAYRAEKAARDLLDFGDQLAVAARLAEEFPEVGAAERARFRVVLLDEYQDTSVAQRRMLSALFSGGHPVTAVGDPCQAIYGWRGASVANLDDFPRHFARADGSPAVRRSLVENRRSGSRLLDLANTLASALHLRHGVEPLAPCEERAGTGETVCALLPTYAEEVDWAADQVRAALDAGTPPGEVAVLVRARSDFAALHAALAARDVPVEVVGLGGLLALPEVADVVATLQVVSDPTANAALVRLLTGPRWRIGPRDLAVLGRRARELVAEPSLALQVDESALEVGTPLDRALDEAVAGVDPAEVVSLLDAVEHPGAHSYSAEARARFAAFAAEIAELRRAAGEPLLDLLTRLVSVLGLDVELAASPAAVAAGRRESLSAFLDVAARFVDLDGDASATAFLAFLRAADEYDRGLDTTAPSTADTVKLLTAHKSKGLEWDVVVLPDLTHKVFPSTRGRDRWTTNGHVLPNALRGDADSLPELLELTGKGVTAYEEDDKRAAELEERRLGYVAVTRARRLLVASGHWWGPTQKGVRGPSPYLKTVREHCEAGGGTVAVWAARPEEDGNPGLGRRAGSWSWPAPFDPEALRLRQDAAGAVLAALRDLPDDMLPLDFGEPAEAARDEGLSPEDARRVAEWDRDAELVLEELRRSRSPRHEVALPSALSASQLLRLASDPEGLARDLLRPMPRPPAPAARRGSAFHAWVQARFDQQPLLDPDELPGAADADVDDDVALEELQAAFLRSPYAQREPVAVEAPFELVLAGTVIRGRIDAVYATEGGFEVVDWKTGGEHADPLQLAVYRLAWAQLHDLPVERVQGVFLYVRSGAVVRPPDLPGRAELEQLLRAPAPADPRRS</sequence>
<evidence type="ECO:0000256" key="3">
    <source>
        <dbReference type="ARBA" id="ARBA00022741"/>
    </source>
</evidence>
<evidence type="ECO:0000313" key="18">
    <source>
        <dbReference type="EMBL" id="NHC13265.1"/>
    </source>
</evidence>
<keyword evidence="3 15" id="KW-0547">Nucleotide-binding</keyword>
<evidence type="ECO:0000313" key="19">
    <source>
        <dbReference type="Proteomes" id="UP000800981"/>
    </source>
</evidence>
<accession>A0ABX0GUD3</accession>
<dbReference type="GO" id="GO:0004386">
    <property type="term" value="F:helicase activity"/>
    <property type="evidence" value="ECO:0007669"/>
    <property type="project" value="UniProtKB-KW"/>
</dbReference>
<evidence type="ECO:0000256" key="9">
    <source>
        <dbReference type="ARBA" id="ARBA00023125"/>
    </source>
</evidence>
<dbReference type="SUPFAM" id="SSF52540">
    <property type="entry name" value="P-loop containing nucleoside triphosphate hydrolases"/>
    <property type="match status" value="1"/>
</dbReference>
<dbReference type="Gene3D" id="1.10.486.10">
    <property type="entry name" value="PCRA, domain 4"/>
    <property type="match status" value="1"/>
</dbReference>
<dbReference type="Pfam" id="PF13361">
    <property type="entry name" value="UvrD_C"/>
    <property type="match status" value="1"/>
</dbReference>
<evidence type="ECO:0000256" key="10">
    <source>
        <dbReference type="ARBA" id="ARBA00023204"/>
    </source>
</evidence>
<evidence type="ECO:0000256" key="11">
    <source>
        <dbReference type="ARBA" id="ARBA00023235"/>
    </source>
</evidence>
<dbReference type="PANTHER" id="PTHR11070">
    <property type="entry name" value="UVRD / RECB / PCRA DNA HELICASE FAMILY MEMBER"/>
    <property type="match status" value="1"/>
</dbReference>
<evidence type="ECO:0000256" key="15">
    <source>
        <dbReference type="PROSITE-ProRule" id="PRU00560"/>
    </source>
</evidence>
<evidence type="ECO:0000256" key="2">
    <source>
        <dbReference type="ARBA" id="ARBA00022722"/>
    </source>
</evidence>
<reference evidence="18 19" key="1">
    <citation type="submission" date="2020-03" db="EMBL/GenBank/DDBJ databases">
        <title>Two novel Motilibacter sp.</title>
        <authorList>
            <person name="Liu S."/>
        </authorList>
    </citation>
    <scope>NUCLEOTIDE SEQUENCE [LARGE SCALE GENOMIC DNA]</scope>
    <source>
        <strain evidence="18 19">E257</strain>
    </source>
</reference>
<feature type="domain" description="UvrD-like helicase C-terminal" evidence="17">
    <location>
        <begin position="355"/>
        <end position="671"/>
    </location>
</feature>
<name>A0ABX0GUD3_9ACTN</name>
<evidence type="ECO:0000256" key="5">
    <source>
        <dbReference type="ARBA" id="ARBA00022801"/>
    </source>
</evidence>
<dbReference type="RefSeq" id="WP_166279418.1">
    <property type="nucleotide sequence ID" value="NZ_JAANNP010000002.1"/>
</dbReference>
<protein>
    <recommendedName>
        <fullName evidence="13">DNA 3'-5' helicase</fullName>
        <ecNumber evidence="13">5.6.2.4</ecNumber>
    </recommendedName>
</protein>
<dbReference type="InterPro" id="IPR027417">
    <property type="entry name" value="P-loop_NTPase"/>
</dbReference>
<comment type="catalytic activity">
    <reaction evidence="12">
        <text>Couples ATP hydrolysis with the unwinding of duplex DNA by translocating in the 3'-5' direction.</text>
        <dbReference type="EC" id="5.6.2.4"/>
    </reaction>
</comment>
<keyword evidence="11" id="KW-0413">Isomerase</keyword>
<proteinExistence type="inferred from homology"/>
<dbReference type="CDD" id="cd17932">
    <property type="entry name" value="DEXQc_UvrD"/>
    <property type="match status" value="1"/>
</dbReference>
<comment type="caution">
    <text evidence="18">The sequence shown here is derived from an EMBL/GenBank/DDBJ whole genome shotgun (WGS) entry which is preliminary data.</text>
</comment>
<dbReference type="Pfam" id="PF00580">
    <property type="entry name" value="UvrD-helicase"/>
    <property type="match status" value="1"/>
</dbReference>
<keyword evidence="5 15" id="KW-0378">Hydrolase</keyword>
<dbReference type="EC" id="5.6.2.4" evidence="13"/>
<evidence type="ECO:0000256" key="13">
    <source>
        <dbReference type="ARBA" id="ARBA00034808"/>
    </source>
</evidence>
<keyword evidence="8 15" id="KW-0067">ATP-binding</keyword>
<dbReference type="InterPro" id="IPR014016">
    <property type="entry name" value="UvrD-like_ATP-bd"/>
</dbReference>
<comment type="catalytic activity">
    <reaction evidence="14">
        <text>ATP + H2O = ADP + phosphate + H(+)</text>
        <dbReference type="Rhea" id="RHEA:13065"/>
        <dbReference type="ChEBI" id="CHEBI:15377"/>
        <dbReference type="ChEBI" id="CHEBI:15378"/>
        <dbReference type="ChEBI" id="CHEBI:30616"/>
        <dbReference type="ChEBI" id="CHEBI:43474"/>
        <dbReference type="ChEBI" id="CHEBI:456216"/>
        <dbReference type="EC" id="5.6.2.4"/>
    </reaction>
</comment>
<keyword evidence="9" id="KW-0238">DNA-binding</keyword>
<feature type="binding site" evidence="15">
    <location>
        <begin position="39"/>
        <end position="46"/>
    </location>
    <ligand>
        <name>ATP</name>
        <dbReference type="ChEBI" id="CHEBI:30616"/>
    </ligand>
</feature>
<dbReference type="InterPro" id="IPR013986">
    <property type="entry name" value="DExx_box_DNA_helicase_dom_sf"/>
</dbReference>
<evidence type="ECO:0000256" key="7">
    <source>
        <dbReference type="ARBA" id="ARBA00022839"/>
    </source>
</evidence>
<keyword evidence="2" id="KW-0540">Nuclease</keyword>
<evidence type="ECO:0000256" key="8">
    <source>
        <dbReference type="ARBA" id="ARBA00022840"/>
    </source>
</evidence>